<dbReference type="RefSeq" id="WP_289454184.1">
    <property type="nucleotide sequence ID" value="NZ_JAUCGQ010000001.1"/>
</dbReference>
<evidence type="ECO:0000313" key="9">
    <source>
        <dbReference type="EMBL" id="MDM7854434.1"/>
    </source>
</evidence>
<dbReference type="PANTHER" id="PTHR32243:SF18">
    <property type="entry name" value="INNER MEMBRANE ABC TRANSPORTER PERMEASE PROTEIN YCJP"/>
    <property type="match status" value="1"/>
</dbReference>
<evidence type="ECO:0000256" key="3">
    <source>
        <dbReference type="ARBA" id="ARBA00022475"/>
    </source>
</evidence>
<reference evidence="9 10" key="1">
    <citation type="submission" date="2023-06" db="EMBL/GenBank/DDBJ databases">
        <title>Cellulomonas sp. MW4 Whole genome sequence.</title>
        <authorList>
            <person name="Park S."/>
        </authorList>
    </citation>
    <scope>NUCLEOTIDE SEQUENCE [LARGE SCALE GENOMIC DNA]</scope>
    <source>
        <strain evidence="9 10">MW4</strain>
    </source>
</reference>
<dbReference type="PROSITE" id="PS50928">
    <property type="entry name" value="ABC_TM1"/>
    <property type="match status" value="1"/>
</dbReference>
<evidence type="ECO:0000313" key="10">
    <source>
        <dbReference type="Proteomes" id="UP001529338"/>
    </source>
</evidence>
<comment type="similarity">
    <text evidence="7">Belongs to the binding-protein-dependent transport system permease family.</text>
</comment>
<evidence type="ECO:0000256" key="7">
    <source>
        <dbReference type="RuleBase" id="RU363032"/>
    </source>
</evidence>
<name>A0ABT7SEG6_9CELL</name>
<feature type="domain" description="ABC transmembrane type-1" evidence="8">
    <location>
        <begin position="70"/>
        <end position="262"/>
    </location>
</feature>
<feature type="transmembrane region" description="Helical" evidence="7">
    <location>
        <begin position="107"/>
        <end position="129"/>
    </location>
</feature>
<evidence type="ECO:0000256" key="4">
    <source>
        <dbReference type="ARBA" id="ARBA00022692"/>
    </source>
</evidence>
<protein>
    <submittedName>
        <fullName evidence="9">Carbohydrate ABC transporter permease</fullName>
    </submittedName>
</protein>
<dbReference type="Proteomes" id="UP001529338">
    <property type="component" value="Unassembled WGS sequence"/>
</dbReference>
<dbReference type="InterPro" id="IPR000515">
    <property type="entry name" value="MetI-like"/>
</dbReference>
<keyword evidence="4 7" id="KW-0812">Transmembrane</keyword>
<accession>A0ABT7SEG6</accession>
<organism evidence="9 10">
    <name type="scientific">Cellulomonas alba</name>
    <dbReference type="NCBI Taxonomy" id="3053467"/>
    <lineage>
        <taxon>Bacteria</taxon>
        <taxon>Bacillati</taxon>
        <taxon>Actinomycetota</taxon>
        <taxon>Actinomycetes</taxon>
        <taxon>Micrococcales</taxon>
        <taxon>Cellulomonadaceae</taxon>
        <taxon>Cellulomonas</taxon>
    </lineage>
</organism>
<gene>
    <name evidence="9" type="ORF">QRT04_05775</name>
</gene>
<dbReference type="EMBL" id="JAUCGQ010000001">
    <property type="protein sequence ID" value="MDM7854434.1"/>
    <property type="molecule type" value="Genomic_DNA"/>
</dbReference>
<dbReference type="InterPro" id="IPR035906">
    <property type="entry name" value="MetI-like_sf"/>
</dbReference>
<feature type="transmembrane region" description="Helical" evidence="7">
    <location>
        <begin position="12"/>
        <end position="34"/>
    </location>
</feature>
<comment type="caution">
    <text evidence="9">The sequence shown here is derived from an EMBL/GenBank/DDBJ whole genome shotgun (WGS) entry which is preliminary data.</text>
</comment>
<keyword evidence="5 7" id="KW-1133">Transmembrane helix</keyword>
<evidence type="ECO:0000256" key="6">
    <source>
        <dbReference type="ARBA" id="ARBA00023136"/>
    </source>
</evidence>
<evidence type="ECO:0000256" key="2">
    <source>
        <dbReference type="ARBA" id="ARBA00022448"/>
    </source>
</evidence>
<dbReference type="Pfam" id="PF00528">
    <property type="entry name" value="BPD_transp_1"/>
    <property type="match status" value="1"/>
</dbReference>
<dbReference type="Gene3D" id="1.10.3720.10">
    <property type="entry name" value="MetI-like"/>
    <property type="match status" value="1"/>
</dbReference>
<dbReference type="InterPro" id="IPR050901">
    <property type="entry name" value="BP-dep_ABC_trans_perm"/>
</dbReference>
<evidence type="ECO:0000256" key="1">
    <source>
        <dbReference type="ARBA" id="ARBA00004651"/>
    </source>
</evidence>
<proteinExistence type="inferred from homology"/>
<dbReference type="SUPFAM" id="SSF161098">
    <property type="entry name" value="MetI-like"/>
    <property type="match status" value="1"/>
</dbReference>
<evidence type="ECO:0000256" key="5">
    <source>
        <dbReference type="ARBA" id="ARBA00022989"/>
    </source>
</evidence>
<keyword evidence="3" id="KW-1003">Cell membrane</keyword>
<keyword evidence="10" id="KW-1185">Reference proteome</keyword>
<dbReference type="CDD" id="cd06261">
    <property type="entry name" value="TM_PBP2"/>
    <property type="match status" value="1"/>
</dbReference>
<feature type="transmembrane region" description="Helical" evidence="7">
    <location>
        <begin position="69"/>
        <end position="95"/>
    </location>
</feature>
<sequence length="277" mass="29997">MAALTEHRVRRTWWKTTVGVVLTALMLFPVYWMVNVSLTARGSIRDGDLYPKDFTLDHYRVVLHDQLPYLGTSMVVGIGTVVVTLLIAAPAAFALSKLVLPGRRTLSFLLIVAQMVPAVVMALGFYTIYTNLGILDTVPGLILADSTIAVPFAVMLFAAFMTGIPRELLQAAQIDGASQWRTFRSVVLPVSRNAAVTVALFAFLWAWSDFLFASTLNRGGGDLRPITMGIYDYIGSQNQEWGPMMATAVLASIPAAILLVVAQKYVAAGVTAGAVKD</sequence>
<evidence type="ECO:0000259" key="8">
    <source>
        <dbReference type="PROSITE" id="PS50928"/>
    </source>
</evidence>
<keyword evidence="6 7" id="KW-0472">Membrane</keyword>
<feature type="transmembrane region" description="Helical" evidence="7">
    <location>
        <begin position="185"/>
        <end position="207"/>
    </location>
</feature>
<keyword evidence="2 7" id="KW-0813">Transport</keyword>
<feature type="transmembrane region" description="Helical" evidence="7">
    <location>
        <begin position="141"/>
        <end position="164"/>
    </location>
</feature>
<comment type="subcellular location">
    <subcellularLocation>
        <location evidence="1 7">Cell membrane</location>
        <topology evidence="1 7">Multi-pass membrane protein</topology>
    </subcellularLocation>
</comment>
<feature type="transmembrane region" description="Helical" evidence="7">
    <location>
        <begin position="241"/>
        <end position="262"/>
    </location>
</feature>
<dbReference type="PANTHER" id="PTHR32243">
    <property type="entry name" value="MALTOSE TRANSPORT SYSTEM PERMEASE-RELATED"/>
    <property type="match status" value="1"/>
</dbReference>